<name>A0A7W7JXT9_9SPHN</name>
<reference evidence="8 9" key="1">
    <citation type="submission" date="2020-08" db="EMBL/GenBank/DDBJ databases">
        <title>Functional genomics of gut bacteria from endangered species of beetles.</title>
        <authorList>
            <person name="Carlos-Shanley C."/>
        </authorList>
    </citation>
    <scope>NUCLEOTIDE SEQUENCE [LARGE SCALE GENOMIC DNA]</scope>
    <source>
        <strain evidence="8 9">S00224</strain>
    </source>
</reference>
<dbReference type="EMBL" id="JACHLN010000001">
    <property type="protein sequence ID" value="MBB4837344.1"/>
    <property type="molecule type" value="Genomic_DNA"/>
</dbReference>
<gene>
    <name evidence="8" type="ORF">HNP52_000395</name>
</gene>
<evidence type="ECO:0000256" key="2">
    <source>
        <dbReference type="ARBA" id="ARBA00022448"/>
    </source>
</evidence>
<proteinExistence type="inferred from homology"/>
<dbReference type="AlphaFoldDB" id="A0A7W7JXT9"/>
<feature type="domain" description="ABC transporter" evidence="7">
    <location>
        <begin position="3"/>
        <end position="237"/>
    </location>
</feature>
<dbReference type="Proteomes" id="UP000575241">
    <property type="component" value="Unassembled WGS sequence"/>
</dbReference>
<dbReference type="InterPro" id="IPR003593">
    <property type="entry name" value="AAA+_ATPase"/>
</dbReference>
<evidence type="ECO:0000313" key="8">
    <source>
        <dbReference type="EMBL" id="MBB4837344.1"/>
    </source>
</evidence>
<dbReference type="SUPFAM" id="SSF52540">
    <property type="entry name" value="P-loop containing nucleoside triphosphate hydrolases"/>
    <property type="match status" value="1"/>
</dbReference>
<keyword evidence="4 8" id="KW-0067">ATP-binding</keyword>
<evidence type="ECO:0000256" key="1">
    <source>
        <dbReference type="ARBA" id="ARBA00005417"/>
    </source>
</evidence>
<evidence type="ECO:0000313" key="9">
    <source>
        <dbReference type="Proteomes" id="UP000575241"/>
    </source>
</evidence>
<keyword evidence="9" id="KW-1185">Reference proteome</keyword>
<dbReference type="PANTHER" id="PTHR42794:SF1">
    <property type="entry name" value="HEMIN IMPORT ATP-BINDING PROTEIN HMUV"/>
    <property type="match status" value="1"/>
</dbReference>
<keyword evidence="2" id="KW-0813">Transport</keyword>
<accession>A0A7W7JXT9</accession>
<dbReference type="Pfam" id="PF00005">
    <property type="entry name" value="ABC_tran"/>
    <property type="match status" value="1"/>
</dbReference>
<dbReference type="PANTHER" id="PTHR42794">
    <property type="entry name" value="HEMIN IMPORT ATP-BINDING PROTEIN HMUV"/>
    <property type="match status" value="1"/>
</dbReference>
<evidence type="ECO:0000256" key="4">
    <source>
        <dbReference type="ARBA" id="ARBA00022840"/>
    </source>
</evidence>
<dbReference type="SMART" id="SM00382">
    <property type="entry name" value="AAA"/>
    <property type="match status" value="1"/>
</dbReference>
<dbReference type="GO" id="GO:0016887">
    <property type="term" value="F:ATP hydrolysis activity"/>
    <property type="evidence" value="ECO:0007669"/>
    <property type="project" value="InterPro"/>
</dbReference>
<evidence type="ECO:0000256" key="6">
    <source>
        <dbReference type="ARBA" id="ARBA00037066"/>
    </source>
</evidence>
<keyword evidence="3" id="KW-0547">Nucleotide-binding</keyword>
<comment type="similarity">
    <text evidence="1">Belongs to the ABC transporter superfamily.</text>
</comment>
<comment type="function">
    <text evidence="6">Part of the ABC transporter complex HmuTUV involved in hemin import. Responsible for energy coupling to the transport system.</text>
</comment>
<dbReference type="Gene3D" id="3.40.50.300">
    <property type="entry name" value="P-loop containing nucleotide triphosphate hydrolases"/>
    <property type="match status" value="1"/>
</dbReference>
<organism evidence="8 9">
    <name type="scientific">Sphingomonas kyeonggiensis</name>
    <dbReference type="NCBI Taxonomy" id="1268553"/>
    <lineage>
        <taxon>Bacteria</taxon>
        <taxon>Pseudomonadati</taxon>
        <taxon>Pseudomonadota</taxon>
        <taxon>Alphaproteobacteria</taxon>
        <taxon>Sphingomonadales</taxon>
        <taxon>Sphingomonadaceae</taxon>
        <taxon>Sphingomonas</taxon>
    </lineage>
</organism>
<sequence length="256" mass="27075">MNIRLEQVGVSLGKRHVVRSASAGFAPGTLTGIVGPNGAGKSTLARAMLALVPHSGSILVDDTEVATMPRAELARRVAYLPQGQTLHWPLTVERLIELGRLPHLAPMSRISDADTAAIERAITRADVADLRDRVATELSGGERARVLLARALAVEAPALIADEPLASLDPGHQIDVMELLQSEARAGGLVIAVLHDLTMAARYCDRLVLIDSGTVVADGTPAEVLTPANLKSVYGIEAKVELSGDWPTITTLGRSR</sequence>
<dbReference type="FunFam" id="3.40.50.300:FF:000134">
    <property type="entry name" value="Iron-enterobactin ABC transporter ATP-binding protein"/>
    <property type="match status" value="1"/>
</dbReference>
<protein>
    <submittedName>
        <fullName evidence="8">Iron complex transport system ATP-binding protein</fullName>
    </submittedName>
</protein>
<dbReference type="InterPro" id="IPR027417">
    <property type="entry name" value="P-loop_NTPase"/>
</dbReference>
<dbReference type="InterPro" id="IPR003439">
    <property type="entry name" value="ABC_transporter-like_ATP-bd"/>
</dbReference>
<dbReference type="PROSITE" id="PS50893">
    <property type="entry name" value="ABC_TRANSPORTER_2"/>
    <property type="match status" value="1"/>
</dbReference>
<dbReference type="PROSITE" id="PS00211">
    <property type="entry name" value="ABC_TRANSPORTER_1"/>
    <property type="match status" value="1"/>
</dbReference>
<keyword evidence="5" id="KW-1278">Translocase</keyword>
<comment type="caution">
    <text evidence="8">The sequence shown here is derived from an EMBL/GenBank/DDBJ whole genome shotgun (WGS) entry which is preliminary data.</text>
</comment>
<dbReference type="CDD" id="cd03214">
    <property type="entry name" value="ABC_Iron-Siderophores_B12_Hemin"/>
    <property type="match status" value="1"/>
</dbReference>
<evidence type="ECO:0000256" key="5">
    <source>
        <dbReference type="ARBA" id="ARBA00022967"/>
    </source>
</evidence>
<evidence type="ECO:0000256" key="3">
    <source>
        <dbReference type="ARBA" id="ARBA00022741"/>
    </source>
</evidence>
<dbReference type="GO" id="GO:0005524">
    <property type="term" value="F:ATP binding"/>
    <property type="evidence" value="ECO:0007669"/>
    <property type="project" value="UniProtKB-KW"/>
</dbReference>
<dbReference type="InterPro" id="IPR017871">
    <property type="entry name" value="ABC_transporter-like_CS"/>
</dbReference>
<evidence type="ECO:0000259" key="7">
    <source>
        <dbReference type="PROSITE" id="PS50893"/>
    </source>
</evidence>